<gene>
    <name evidence="1" type="ORF">ABIE37_000262</name>
</gene>
<reference evidence="1 2" key="1">
    <citation type="submission" date="2024-06" db="EMBL/GenBank/DDBJ databases">
        <title>Sorghum-associated microbial communities from plants grown in Nebraska, USA.</title>
        <authorList>
            <person name="Schachtman D."/>
        </authorList>
    </citation>
    <scope>NUCLEOTIDE SEQUENCE [LARGE SCALE GENOMIC DNA]</scope>
    <source>
        <strain evidence="1 2">3552</strain>
    </source>
</reference>
<evidence type="ECO:0008006" key="3">
    <source>
        <dbReference type="Google" id="ProtNLM"/>
    </source>
</evidence>
<proteinExistence type="predicted"/>
<evidence type="ECO:0000313" key="1">
    <source>
        <dbReference type="EMBL" id="MET4538507.1"/>
    </source>
</evidence>
<sequence>MTTSRRRYVSCPCGSLLEGGNDDELVLEVQRHLSESHPGLQYGRDQILLLAY</sequence>
<name>A0ABV2P172_9MICC</name>
<organism evidence="1 2">
    <name type="scientific">Arthrobacter bambusae</name>
    <dbReference type="NCBI Taxonomy" id="1338426"/>
    <lineage>
        <taxon>Bacteria</taxon>
        <taxon>Bacillati</taxon>
        <taxon>Actinomycetota</taxon>
        <taxon>Actinomycetes</taxon>
        <taxon>Micrococcales</taxon>
        <taxon>Micrococcaceae</taxon>
        <taxon>Arthrobacter</taxon>
    </lineage>
</organism>
<comment type="caution">
    <text evidence="1">The sequence shown here is derived from an EMBL/GenBank/DDBJ whole genome shotgun (WGS) entry which is preliminary data.</text>
</comment>
<protein>
    <recommendedName>
        <fullName evidence="3">DUF1059 domain-containing protein</fullName>
    </recommendedName>
</protein>
<dbReference type="Proteomes" id="UP001549307">
    <property type="component" value="Unassembled WGS sequence"/>
</dbReference>
<evidence type="ECO:0000313" key="2">
    <source>
        <dbReference type="Proteomes" id="UP001549307"/>
    </source>
</evidence>
<keyword evidence="2" id="KW-1185">Reference proteome</keyword>
<dbReference type="EMBL" id="JBEPSN010000001">
    <property type="protein sequence ID" value="MET4538507.1"/>
    <property type="molecule type" value="Genomic_DNA"/>
</dbReference>
<accession>A0ABV2P172</accession>